<feature type="domain" description="Mechanosensitive ion channel MscS C-terminal" evidence="9">
    <location>
        <begin position="264"/>
        <end position="347"/>
    </location>
</feature>
<comment type="function">
    <text evidence="7">Mechanosensitive channel that participates in the regulation of osmotic pressure changes within the cell, opening in response to stretch forces in the membrane lipid bilayer, without the need for other proteins. Contributes to normal resistance to hypoosmotic shock. Forms an ion channel of 1.0 nanosiemens conductance with a slight preference for anions.</text>
</comment>
<evidence type="ECO:0000256" key="1">
    <source>
        <dbReference type="ARBA" id="ARBA00004651"/>
    </source>
</evidence>
<evidence type="ECO:0000259" key="8">
    <source>
        <dbReference type="Pfam" id="PF00924"/>
    </source>
</evidence>
<evidence type="ECO:0000313" key="11">
    <source>
        <dbReference type="Proteomes" id="UP000501726"/>
    </source>
</evidence>
<dbReference type="SUPFAM" id="SSF82689">
    <property type="entry name" value="Mechanosensitive channel protein MscS (YggB), C-terminal domain"/>
    <property type="match status" value="1"/>
</dbReference>
<evidence type="ECO:0000256" key="6">
    <source>
        <dbReference type="ARBA" id="ARBA00023136"/>
    </source>
</evidence>
<keyword evidence="6 7" id="KW-0472">Membrane</keyword>
<keyword evidence="4 7" id="KW-0812">Transmembrane</keyword>
<keyword evidence="7" id="KW-0407">Ion channel</keyword>
<dbReference type="Proteomes" id="UP000501726">
    <property type="component" value="Chromosome"/>
</dbReference>
<dbReference type="InterPro" id="IPR045275">
    <property type="entry name" value="MscS_archaea/bacteria_type"/>
</dbReference>
<evidence type="ECO:0000259" key="9">
    <source>
        <dbReference type="Pfam" id="PF21082"/>
    </source>
</evidence>
<comment type="similarity">
    <text evidence="2 7">Belongs to the MscS (TC 1.A.23) family.</text>
</comment>
<dbReference type="KEGG" id="tse:THMIRHAS_14720"/>
<dbReference type="Pfam" id="PF21082">
    <property type="entry name" value="MS_channel_3rd"/>
    <property type="match status" value="1"/>
</dbReference>
<comment type="subunit">
    <text evidence="7">Homoheptamer.</text>
</comment>
<sequence>MQTNDSLWQSATQFINHLIEQNSVWIDVGIIVIAALAVLLVINLILSYLCTHRFSATNTPTGNFVTRAIRYPINISIVLFSLGNIFNLFALSADKVTLIHDLFRSIDIVVWGQFFFRSAKFYLKRFSAFDTEGSFIKPQTLPLLENASAVVIVLFTGYLLFITWDIDMTAWLASAGIIGIAVGFAAKDTVANLLSGVFILADSPYKIGDYIVLDSGERGKVTNIGLRSTRILTRDDLEINIPNSIIANGKIINESAGRDIRSRVRVPVGVAYGTDIDKVRDVLVEVGNQEPEACKDPAPRARFRQFGASSLDFELLVWIDNPEFRGRIIDNLNCAIYKSFHQHGIEIPFSQHDIYIKSLPQELLPQPAEPVKAVNPDFNAEK</sequence>
<feature type="transmembrane region" description="Helical" evidence="7">
    <location>
        <begin position="143"/>
        <end position="162"/>
    </location>
</feature>
<keyword evidence="7" id="KW-0997">Cell inner membrane</keyword>
<dbReference type="GO" id="GO:0005886">
    <property type="term" value="C:plasma membrane"/>
    <property type="evidence" value="ECO:0007669"/>
    <property type="project" value="UniProtKB-SubCell"/>
</dbReference>
<dbReference type="GO" id="GO:0008381">
    <property type="term" value="F:mechanosensitive monoatomic ion channel activity"/>
    <property type="evidence" value="ECO:0007669"/>
    <property type="project" value="InterPro"/>
</dbReference>
<proteinExistence type="inferred from homology"/>
<feature type="domain" description="Mechanosensitive ion channel MscS" evidence="8">
    <location>
        <begin position="188"/>
        <end position="254"/>
    </location>
</feature>
<dbReference type="SUPFAM" id="SSF82861">
    <property type="entry name" value="Mechanosensitive channel protein MscS (YggB), transmembrane region"/>
    <property type="match status" value="1"/>
</dbReference>
<feature type="transmembrane region" description="Helical" evidence="7">
    <location>
        <begin position="24"/>
        <end position="50"/>
    </location>
</feature>
<accession>A0A6F8PVF8</accession>
<keyword evidence="3" id="KW-1003">Cell membrane</keyword>
<dbReference type="InterPro" id="IPR006685">
    <property type="entry name" value="MscS_channel_2nd"/>
</dbReference>
<comment type="subcellular location">
    <subcellularLocation>
        <location evidence="7">Cell inner membrane</location>
        <topology evidence="7">Multi-pass membrane protein</topology>
    </subcellularLocation>
    <subcellularLocation>
        <location evidence="1">Cell membrane</location>
        <topology evidence="1">Multi-pass membrane protein</topology>
    </subcellularLocation>
</comment>
<evidence type="ECO:0000256" key="3">
    <source>
        <dbReference type="ARBA" id="ARBA00022475"/>
    </source>
</evidence>
<name>A0A6F8PVF8_9GAMM</name>
<dbReference type="InterPro" id="IPR049278">
    <property type="entry name" value="MS_channel_C"/>
</dbReference>
<organism evidence="10 11">
    <name type="scientific">Thiosulfatimonas sediminis</name>
    <dbReference type="NCBI Taxonomy" id="2675054"/>
    <lineage>
        <taxon>Bacteria</taxon>
        <taxon>Pseudomonadati</taxon>
        <taxon>Pseudomonadota</taxon>
        <taxon>Gammaproteobacteria</taxon>
        <taxon>Thiotrichales</taxon>
        <taxon>Piscirickettsiaceae</taxon>
        <taxon>Thiosulfatimonas</taxon>
    </lineage>
</organism>
<keyword evidence="7" id="KW-0813">Transport</keyword>
<gene>
    <name evidence="10" type="ORF">THMIRHAS_14720</name>
</gene>
<dbReference type="InterPro" id="IPR011014">
    <property type="entry name" value="MscS_channel_TM-2"/>
</dbReference>
<feature type="transmembrane region" description="Helical" evidence="7">
    <location>
        <begin position="71"/>
        <end position="90"/>
    </location>
</feature>
<dbReference type="InterPro" id="IPR010920">
    <property type="entry name" value="LSM_dom_sf"/>
</dbReference>
<evidence type="ECO:0000256" key="7">
    <source>
        <dbReference type="RuleBase" id="RU369025"/>
    </source>
</evidence>
<evidence type="ECO:0000313" key="10">
    <source>
        <dbReference type="EMBL" id="BBP46099.1"/>
    </source>
</evidence>
<keyword evidence="11" id="KW-1185">Reference proteome</keyword>
<dbReference type="PANTHER" id="PTHR30221:SF1">
    <property type="entry name" value="SMALL-CONDUCTANCE MECHANOSENSITIVE CHANNEL"/>
    <property type="match status" value="1"/>
</dbReference>
<dbReference type="Gene3D" id="2.30.30.60">
    <property type="match status" value="1"/>
</dbReference>
<evidence type="ECO:0000256" key="2">
    <source>
        <dbReference type="ARBA" id="ARBA00008017"/>
    </source>
</evidence>
<dbReference type="Gene3D" id="1.10.287.1260">
    <property type="match status" value="1"/>
</dbReference>
<reference evidence="11" key="1">
    <citation type="submission" date="2019-11" db="EMBL/GenBank/DDBJ databases">
        <title>Isolation and characterization of two novel species in the genus Thiomicrorhabdus.</title>
        <authorList>
            <person name="Mochizuki J."/>
            <person name="Kojima H."/>
            <person name="Fukui M."/>
        </authorList>
    </citation>
    <scope>NUCLEOTIDE SEQUENCE [LARGE SCALE GENOMIC DNA]</scope>
    <source>
        <strain evidence="11">aks77</strain>
    </source>
</reference>
<dbReference type="EMBL" id="AP021889">
    <property type="protein sequence ID" value="BBP46099.1"/>
    <property type="molecule type" value="Genomic_DNA"/>
</dbReference>
<feature type="transmembrane region" description="Helical" evidence="7">
    <location>
        <begin position="168"/>
        <end position="186"/>
    </location>
</feature>
<dbReference type="InterPro" id="IPR023408">
    <property type="entry name" value="MscS_beta-dom_sf"/>
</dbReference>
<dbReference type="InterPro" id="IPR011066">
    <property type="entry name" value="MscS_channel_C_sf"/>
</dbReference>
<dbReference type="PANTHER" id="PTHR30221">
    <property type="entry name" value="SMALL-CONDUCTANCE MECHANOSENSITIVE CHANNEL"/>
    <property type="match status" value="1"/>
</dbReference>
<dbReference type="SUPFAM" id="SSF50182">
    <property type="entry name" value="Sm-like ribonucleoproteins"/>
    <property type="match status" value="1"/>
</dbReference>
<dbReference type="AlphaFoldDB" id="A0A6F8PVF8"/>
<protein>
    <recommendedName>
        <fullName evidence="7">Small-conductance mechanosensitive channel</fullName>
    </recommendedName>
</protein>
<keyword evidence="7" id="KW-0406">Ion transport</keyword>
<dbReference type="Pfam" id="PF00924">
    <property type="entry name" value="MS_channel_2nd"/>
    <property type="match status" value="1"/>
</dbReference>
<dbReference type="Gene3D" id="3.30.70.100">
    <property type="match status" value="1"/>
</dbReference>
<evidence type="ECO:0000256" key="4">
    <source>
        <dbReference type="ARBA" id="ARBA00022692"/>
    </source>
</evidence>
<evidence type="ECO:0000256" key="5">
    <source>
        <dbReference type="ARBA" id="ARBA00022989"/>
    </source>
</evidence>
<keyword evidence="5 7" id="KW-1133">Transmembrane helix</keyword>